<dbReference type="AlphaFoldDB" id="A0A1W1VUC9"/>
<sequence>MSVSLRELAQKMVDILGLKTQPVAVKFCERTYGDHLEQRKMRYCQALMLARHGEEVVLTAENIACPAAAAAFGFKPLPEKIAEGDMLANLGLFAQPAAAKYTMSLMPRLERGKYQAVRLLPLSQAEGVVPDVVVVEGLPEQLMWIILASVFNTGGRLNFETGVFQATCVDATVVPFMKQKVNACFGCYGCREASDIDLSETVMGFPGGILEEVVDSLSRLAAKALPRARGKSVYKGFVGQQ</sequence>
<proteinExistence type="predicted"/>
<dbReference type="PANTHER" id="PTHR37954:SF3">
    <property type="entry name" value="DUF169 DOMAIN-CONTAINING PROTEIN"/>
    <property type="match status" value="1"/>
</dbReference>
<dbReference type="Pfam" id="PF02596">
    <property type="entry name" value="DUF169"/>
    <property type="match status" value="1"/>
</dbReference>
<gene>
    <name evidence="1" type="ORF">SAMN00808754_1725</name>
</gene>
<protein>
    <submittedName>
        <fullName evidence="1">Uncharacterized conserved protein, DUF169 family</fullName>
    </submittedName>
</protein>
<dbReference type="OrthoDB" id="9777728at2"/>
<dbReference type="Proteomes" id="UP000192569">
    <property type="component" value="Chromosome I"/>
</dbReference>
<dbReference type="PANTHER" id="PTHR37954">
    <property type="entry name" value="BLL4979 PROTEIN"/>
    <property type="match status" value="1"/>
</dbReference>
<dbReference type="InterPro" id="IPR003748">
    <property type="entry name" value="DUF169"/>
</dbReference>
<dbReference type="EMBL" id="LT838272">
    <property type="protein sequence ID" value="SMB96977.1"/>
    <property type="molecule type" value="Genomic_DNA"/>
</dbReference>
<dbReference type="RefSeq" id="WP_084665334.1">
    <property type="nucleotide sequence ID" value="NZ_LT838272.1"/>
</dbReference>
<evidence type="ECO:0000313" key="2">
    <source>
        <dbReference type="Proteomes" id="UP000192569"/>
    </source>
</evidence>
<name>A0A1W1VUC9_9FIRM</name>
<keyword evidence="2" id="KW-1185">Reference proteome</keyword>
<evidence type="ECO:0000313" key="1">
    <source>
        <dbReference type="EMBL" id="SMB96977.1"/>
    </source>
</evidence>
<organism evidence="1 2">
    <name type="scientific">Thermanaeromonas toyohensis ToBE</name>
    <dbReference type="NCBI Taxonomy" id="698762"/>
    <lineage>
        <taxon>Bacteria</taxon>
        <taxon>Bacillati</taxon>
        <taxon>Bacillota</taxon>
        <taxon>Clostridia</taxon>
        <taxon>Neomoorellales</taxon>
        <taxon>Neomoorellaceae</taxon>
        <taxon>Thermanaeromonas</taxon>
    </lineage>
</organism>
<dbReference type="STRING" id="698762.SAMN00808754_1725"/>
<reference evidence="1 2" key="1">
    <citation type="submission" date="2017-04" db="EMBL/GenBank/DDBJ databases">
        <authorList>
            <person name="Afonso C.L."/>
            <person name="Miller P.J."/>
            <person name="Scott M.A."/>
            <person name="Spackman E."/>
            <person name="Goraichik I."/>
            <person name="Dimitrov K.M."/>
            <person name="Suarez D.L."/>
            <person name="Swayne D.E."/>
        </authorList>
    </citation>
    <scope>NUCLEOTIDE SEQUENCE [LARGE SCALE GENOMIC DNA]</scope>
    <source>
        <strain evidence="1 2">ToBE</strain>
    </source>
</reference>
<accession>A0A1W1VUC9</accession>